<dbReference type="RefSeq" id="WP_121065185.1">
    <property type="nucleotide sequence ID" value="NZ_RBIQ01000007.1"/>
</dbReference>
<dbReference type="InterPro" id="IPR011059">
    <property type="entry name" value="Metal-dep_hydrolase_composite"/>
</dbReference>
<evidence type="ECO:0000313" key="2">
    <source>
        <dbReference type="EMBL" id="RKR15258.1"/>
    </source>
</evidence>
<dbReference type="InterPro" id="IPR006680">
    <property type="entry name" value="Amidohydro-rel"/>
</dbReference>
<dbReference type="AlphaFoldDB" id="A0A495EED7"/>
<proteinExistence type="predicted"/>
<dbReference type="OrthoDB" id="9815657at2"/>
<dbReference type="Gene3D" id="3.30.110.90">
    <property type="entry name" value="Amidohydrolase"/>
    <property type="match status" value="2"/>
</dbReference>
<keyword evidence="3" id="KW-1185">Reference proteome</keyword>
<feature type="domain" description="Amidohydrolase-related" evidence="1">
    <location>
        <begin position="81"/>
        <end position="469"/>
    </location>
</feature>
<protein>
    <submittedName>
        <fullName evidence="2">Imidazolonepropionase-like amidohydrolase</fullName>
    </submittedName>
</protein>
<dbReference type="InterPro" id="IPR051781">
    <property type="entry name" value="Metallo-dep_Hydrolase"/>
</dbReference>
<dbReference type="Gene3D" id="2.30.40.10">
    <property type="entry name" value="Urease, subunit C, domain 1"/>
    <property type="match status" value="2"/>
</dbReference>
<evidence type="ECO:0000259" key="1">
    <source>
        <dbReference type="Pfam" id="PF01979"/>
    </source>
</evidence>
<dbReference type="PANTHER" id="PTHR43135">
    <property type="entry name" value="ALPHA-D-RIBOSE 1-METHYLPHOSPHONATE 5-TRIPHOSPHATE DIPHOSPHATASE"/>
    <property type="match status" value="1"/>
</dbReference>
<dbReference type="GO" id="GO:0016810">
    <property type="term" value="F:hydrolase activity, acting on carbon-nitrogen (but not peptide) bonds"/>
    <property type="evidence" value="ECO:0007669"/>
    <property type="project" value="InterPro"/>
</dbReference>
<dbReference type="EMBL" id="RBIQ01000007">
    <property type="protein sequence ID" value="RKR15258.1"/>
    <property type="molecule type" value="Genomic_DNA"/>
</dbReference>
<sequence>MFLNSIYTFLFLLLILFSCSSKEEFFENAICIENINTIDPLEGLKEKQTVVLKDGKIFKIEHKKNIVLSKKNTIIDGTNKYLIPGLWDTHVHYDYIKELTPIMSSLFLKYGVTSVRDTGGKINIVKKCKDHSIANPTLAPRIFMAGPLLDGISNVYDGSDARHPELSVALNSKEQITNQIQYLEKMGVDFLKAYEMLTPEQFKHIIKIANQKGLKVTGHVPLSMDVISASNAGLHSMEHIRNLDLSCASNSQELLRERRALLKNTIHSHGGELRLNIHNAQQKKAIANYDDTKADSILTILKENDTWQIPTLALNTFFSRRYFEKKEWQSSYSALPDSIANYWQNRSKALTQIKASDFRKEYDEWHIKMVKKIYDKGIPIMAGTDTPIAYLTPGLSLHEELAALAETGIPILEVLKTATTNPAKYFNLEKELGQIKETMWADLLILNANPLKNIENTKKINTVIKQGKIYK</sequence>
<dbReference type="SUPFAM" id="SSF51556">
    <property type="entry name" value="Metallo-dependent hydrolases"/>
    <property type="match status" value="1"/>
</dbReference>
<organism evidence="2 3">
    <name type="scientific">Maribacter vaceletii</name>
    <dbReference type="NCBI Taxonomy" id="1206816"/>
    <lineage>
        <taxon>Bacteria</taxon>
        <taxon>Pseudomonadati</taxon>
        <taxon>Bacteroidota</taxon>
        <taxon>Flavobacteriia</taxon>
        <taxon>Flavobacteriales</taxon>
        <taxon>Flavobacteriaceae</taxon>
        <taxon>Maribacter</taxon>
    </lineage>
</organism>
<accession>A0A495EED7</accession>
<dbReference type="Pfam" id="PF01979">
    <property type="entry name" value="Amidohydro_1"/>
    <property type="match status" value="1"/>
</dbReference>
<reference evidence="2 3" key="1">
    <citation type="submission" date="2018-10" db="EMBL/GenBank/DDBJ databases">
        <title>Genomic Encyclopedia of Archaeal and Bacterial Type Strains, Phase II (KMG-II): from individual species to whole genera.</title>
        <authorList>
            <person name="Goeker M."/>
        </authorList>
    </citation>
    <scope>NUCLEOTIDE SEQUENCE [LARGE SCALE GENOMIC DNA]</scope>
    <source>
        <strain evidence="2 3">DSM 25230</strain>
    </source>
</reference>
<dbReference type="Gene3D" id="3.40.50.10910">
    <property type="entry name" value="Amidohydrolase"/>
    <property type="match status" value="1"/>
</dbReference>
<gene>
    <name evidence="2" type="ORF">CLV91_1340</name>
</gene>
<dbReference type="PANTHER" id="PTHR43135:SF3">
    <property type="entry name" value="ALPHA-D-RIBOSE 1-METHYLPHOSPHONATE 5-TRIPHOSPHATE DIPHOSPHATASE"/>
    <property type="match status" value="1"/>
</dbReference>
<comment type="caution">
    <text evidence="2">The sequence shown here is derived from an EMBL/GenBank/DDBJ whole genome shotgun (WGS) entry which is preliminary data.</text>
</comment>
<keyword evidence="2" id="KW-0378">Hydrolase</keyword>
<dbReference type="InterPro" id="IPR032466">
    <property type="entry name" value="Metal_Hydrolase"/>
</dbReference>
<evidence type="ECO:0000313" key="3">
    <source>
        <dbReference type="Proteomes" id="UP000269412"/>
    </source>
</evidence>
<dbReference type="Gene3D" id="1.20.58.520">
    <property type="entry name" value="Amidohydrolase"/>
    <property type="match status" value="1"/>
</dbReference>
<dbReference type="SUPFAM" id="SSF51338">
    <property type="entry name" value="Composite domain of metallo-dependent hydrolases"/>
    <property type="match status" value="1"/>
</dbReference>
<name>A0A495EED7_9FLAO</name>
<dbReference type="Proteomes" id="UP000269412">
    <property type="component" value="Unassembled WGS sequence"/>
</dbReference>